<comment type="subcellular location">
    <subcellularLocation>
        <location evidence="1">Membrane</location>
        <topology evidence="1">Single-pass type I membrane protein</topology>
    </subcellularLocation>
</comment>
<keyword evidence="4" id="KW-0677">Repeat</keyword>
<dbReference type="GO" id="GO:0005912">
    <property type="term" value="C:adherens junction"/>
    <property type="evidence" value="ECO:0007669"/>
    <property type="project" value="TreeGrafter"/>
</dbReference>
<feature type="transmembrane region" description="Helical" evidence="13">
    <location>
        <begin position="250"/>
        <end position="274"/>
    </location>
</feature>
<gene>
    <name evidence="16" type="ORF">LTLLF_129725</name>
</gene>
<feature type="domain" description="Ig-like" evidence="15">
    <location>
        <begin position="170"/>
        <end position="243"/>
    </location>
</feature>
<dbReference type="Proteomes" id="UP000710432">
    <property type="component" value="Unassembled WGS sequence"/>
</dbReference>
<evidence type="ECO:0000256" key="8">
    <source>
        <dbReference type="ARBA" id="ARBA00023180"/>
    </source>
</evidence>
<evidence type="ECO:0000256" key="4">
    <source>
        <dbReference type="ARBA" id="ARBA00022737"/>
    </source>
</evidence>
<name>A0A8J6L0K7_MICOH</name>
<dbReference type="GO" id="GO:0005886">
    <property type="term" value="C:plasma membrane"/>
    <property type="evidence" value="ECO:0007669"/>
    <property type="project" value="TreeGrafter"/>
</dbReference>
<dbReference type="GO" id="GO:0007156">
    <property type="term" value="P:homophilic cell adhesion via plasma membrane adhesion molecules"/>
    <property type="evidence" value="ECO:0007669"/>
    <property type="project" value="TreeGrafter"/>
</dbReference>
<evidence type="ECO:0000256" key="5">
    <source>
        <dbReference type="ARBA" id="ARBA00022989"/>
    </source>
</evidence>
<dbReference type="Pfam" id="PF07686">
    <property type="entry name" value="V-set"/>
    <property type="match status" value="2"/>
</dbReference>
<feature type="compositionally biased region" description="Polar residues" evidence="12">
    <location>
        <begin position="303"/>
        <end position="318"/>
    </location>
</feature>
<feature type="region of interest" description="Disordered" evidence="12">
    <location>
        <begin position="299"/>
        <end position="361"/>
    </location>
</feature>
<feature type="compositionally biased region" description="Polar residues" evidence="12">
    <location>
        <begin position="336"/>
        <end position="348"/>
    </location>
</feature>
<evidence type="ECO:0000313" key="17">
    <source>
        <dbReference type="Proteomes" id="UP000710432"/>
    </source>
</evidence>
<dbReference type="InterPro" id="IPR013106">
    <property type="entry name" value="Ig_V-set"/>
</dbReference>
<keyword evidence="2 13" id="KW-0812">Transmembrane</keyword>
<evidence type="ECO:0000256" key="1">
    <source>
        <dbReference type="ARBA" id="ARBA00004479"/>
    </source>
</evidence>
<feature type="domain" description="Ig-like" evidence="15">
    <location>
        <begin position="537"/>
        <end position="625"/>
    </location>
</feature>
<keyword evidence="9" id="KW-0393">Immunoglobulin domain</keyword>
<feature type="transmembrane region" description="Helical" evidence="13">
    <location>
        <begin position="634"/>
        <end position="656"/>
    </location>
</feature>
<reference evidence="16" key="1">
    <citation type="submission" date="2020-03" db="EMBL/GenBank/DDBJ databases">
        <title>Studies in the Genomics of Life Span.</title>
        <authorList>
            <person name="Glass D."/>
        </authorList>
    </citation>
    <scope>NUCLEOTIDE SEQUENCE</scope>
    <source>
        <strain evidence="16">LTLLF</strain>
        <tissue evidence="16">Muscle</tissue>
    </source>
</reference>
<keyword evidence="8" id="KW-0325">Glycoprotein</keyword>
<evidence type="ECO:0000256" key="13">
    <source>
        <dbReference type="SAM" id="Phobius"/>
    </source>
</evidence>
<dbReference type="InterPro" id="IPR013783">
    <property type="entry name" value="Ig-like_fold"/>
</dbReference>
<feature type="chain" id="PRO_5035245357" description="V-set and immunoglobulin domain-containing protein 2" evidence="14">
    <location>
        <begin position="30"/>
        <end position="718"/>
    </location>
</feature>
<dbReference type="FunFam" id="2.60.40.10:FF:000095">
    <property type="entry name" value="immunoglobulin superfamily member 11 isoform X1"/>
    <property type="match status" value="2"/>
</dbReference>
<dbReference type="AlphaFoldDB" id="A0A8J6L0K7"/>
<keyword evidence="7" id="KW-1015">Disulfide bond</keyword>
<evidence type="ECO:0000256" key="6">
    <source>
        <dbReference type="ARBA" id="ARBA00023136"/>
    </source>
</evidence>
<dbReference type="SMART" id="SM00408">
    <property type="entry name" value="IGc2"/>
    <property type="match status" value="4"/>
</dbReference>
<dbReference type="EMBL" id="JAATJU010020873">
    <property type="protein sequence ID" value="KAH0515439.1"/>
    <property type="molecule type" value="Genomic_DNA"/>
</dbReference>
<dbReference type="InterPro" id="IPR003598">
    <property type="entry name" value="Ig_sub2"/>
</dbReference>
<dbReference type="Gene3D" id="2.60.40.10">
    <property type="entry name" value="Immunoglobulins"/>
    <property type="match status" value="4"/>
</dbReference>
<keyword evidence="3 14" id="KW-0732">Signal</keyword>
<feature type="domain" description="Ig-like" evidence="15">
    <location>
        <begin position="31"/>
        <end position="149"/>
    </location>
</feature>
<feature type="signal peptide" evidence="14">
    <location>
        <begin position="1"/>
        <end position="29"/>
    </location>
</feature>
<dbReference type="InterPro" id="IPR007110">
    <property type="entry name" value="Ig-like_dom"/>
</dbReference>
<evidence type="ECO:0000256" key="10">
    <source>
        <dbReference type="ARBA" id="ARBA00068987"/>
    </source>
</evidence>
<dbReference type="SUPFAM" id="SSF48726">
    <property type="entry name" value="Immunoglobulin"/>
    <property type="match status" value="4"/>
</dbReference>
<dbReference type="SMART" id="SM00406">
    <property type="entry name" value="IGv"/>
    <property type="match status" value="2"/>
</dbReference>
<keyword evidence="6 13" id="KW-0472">Membrane</keyword>
<dbReference type="Pfam" id="PF13927">
    <property type="entry name" value="Ig_3"/>
    <property type="match status" value="2"/>
</dbReference>
<evidence type="ECO:0000256" key="9">
    <source>
        <dbReference type="ARBA" id="ARBA00023319"/>
    </source>
</evidence>
<dbReference type="SMART" id="SM00409">
    <property type="entry name" value="IG"/>
    <property type="match status" value="4"/>
</dbReference>
<dbReference type="CDD" id="cd00096">
    <property type="entry name" value="Ig"/>
    <property type="match status" value="1"/>
</dbReference>
<evidence type="ECO:0000256" key="12">
    <source>
        <dbReference type="SAM" id="MobiDB-lite"/>
    </source>
</evidence>
<evidence type="ECO:0000256" key="3">
    <source>
        <dbReference type="ARBA" id="ARBA00022729"/>
    </source>
</evidence>
<dbReference type="FunFam" id="2.60.40.10:FF:001280">
    <property type="entry name" value="V-set and immunoglobulin domain containing 2 (Predicted)"/>
    <property type="match status" value="1"/>
</dbReference>
<evidence type="ECO:0000256" key="2">
    <source>
        <dbReference type="ARBA" id="ARBA00022692"/>
    </source>
</evidence>
<evidence type="ECO:0000256" key="7">
    <source>
        <dbReference type="ARBA" id="ARBA00023157"/>
    </source>
</evidence>
<comment type="caution">
    <text evidence="16">The sequence shown here is derived from an EMBL/GenBank/DDBJ whole genome shotgun (WGS) entry which is preliminary data.</text>
</comment>
<organism evidence="16 17">
    <name type="scientific">Microtus ochrogaster</name>
    <name type="common">Prairie vole</name>
    <dbReference type="NCBI Taxonomy" id="79684"/>
    <lineage>
        <taxon>Eukaryota</taxon>
        <taxon>Metazoa</taxon>
        <taxon>Chordata</taxon>
        <taxon>Craniata</taxon>
        <taxon>Vertebrata</taxon>
        <taxon>Euteleostomi</taxon>
        <taxon>Mammalia</taxon>
        <taxon>Eutheria</taxon>
        <taxon>Euarchontoglires</taxon>
        <taxon>Glires</taxon>
        <taxon>Rodentia</taxon>
        <taxon>Myomorpha</taxon>
        <taxon>Muroidea</taxon>
        <taxon>Cricetidae</taxon>
        <taxon>Arvicolinae</taxon>
        <taxon>Microtus</taxon>
    </lineage>
</organism>
<dbReference type="GO" id="GO:0098632">
    <property type="term" value="F:cell-cell adhesion mediator activity"/>
    <property type="evidence" value="ECO:0007669"/>
    <property type="project" value="TreeGrafter"/>
</dbReference>
<evidence type="ECO:0000313" key="16">
    <source>
        <dbReference type="EMBL" id="KAH0515439.1"/>
    </source>
</evidence>
<evidence type="ECO:0000256" key="11">
    <source>
        <dbReference type="ARBA" id="ARBA00077507"/>
    </source>
</evidence>
<feature type="region of interest" description="Disordered" evidence="12">
    <location>
        <begin position="666"/>
        <end position="697"/>
    </location>
</feature>
<dbReference type="InterPro" id="IPR036179">
    <property type="entry name" value="Ig-like_dom_sf"/>
</dbReference>
<feature type="transmembrane region" description="Helical" evidence="13">
    <location>
        <begin position="387"/>
        <end position="407"/>
    </location>
</feature>
<dbReference type="InterPro" id="IPR042757">
    <property type="entry name" value="ESAM"/>
</dbReference>
<feature type="domain" description="Ig-like" evidence="15">
    <location>
        <begin position="412"/>
        <end position="517"/>
    </location>
</feature>
<accession>A0A8J6L0K7</accession>
<feature type="compositionally biased region" description="Basic and acidic residues" evidence="12">
    <location>
        <begin position="666"/>
        <end position="679"/>
    </location>
</feature>
<dbReference type="PANTHER" id="PTHR44549">
    <property type="entry name" value="ENDOTHELIAL CELL-SELECTIVE ADHESION MOLECULE"/>
    <property type="match status" value="1"/>
</dbReference>
<dbReference type="InterPro" id="IPR003599">
    <property type="entry name" value="Ig_sub"/>
</dbReference>
<dbReference type="PROSITE" id="PS50835">
    <property type="entry name" value="IG_LIKE"/>
    <property type="match status" value="4"/>
</dbReference>
<protein>
    <recommendedName>
        <fullName evidence="10">V-set and immunoglobulin domain-containing protein 2</fullName>
    </recommendedName>
    <alternativeName>
        <fullName evidence="11">Cortical thymocyte-like protein</fullName>
    </alternativeName>
</protein>
<evidence type="ECO:0000259" key="15">
    <source>
        <dbReference type="PROSITE" id="PS50835"/>
    </source>
</evidence>
<dbReference type="PANTHER" id="PTHR44549:SF1">
    <property type="entry name" value="ENDOTHELIAL CELL-SELECTIVE ADHESION MOLECULE"/>
    <property type="match status" value="1"/>
</dbReference>
<sequence length="718" mass="76596">MIIPAGIPEPNLLRVLFLGLSTLASFSLAQPELHVPAGLNKLEAVEGEEVVLPVWYTMTPEQSSSHPWEEPLLFWYLEQEGKELNQVLSYFNGAVSNKPRVSLVHSITTRNVSLRLEALQEEDSGTYRCSINVQDGGSTAMGHSSKSIELKVLVPPAPPSCSFQGAPYVGTNVTLNCKSPRSKPTAQYQWEKLAPSAQVFFGPTLDAVRGSLKLTNISTSMSGVYVCKAQNRVGFSKCNVTLEVMTGSKAAVVVGAVVGTLVGLVLLAGLVLLYQRRTKTLEELANDIKEDAIAPRTLPWTKGSDTISKNGTLSSVSSARALRPPKTAAPPRPGTFTPTPSISSQALSSPRLPRTDGPPPQAHKALPLGFPILFRPPTNRRQDQETVVTMAWALVGAFLCGSLLGFVCLSGPGLAVEVTVPTEPLSMPKGKTAELSCRYSTSVGDNFALEWSFVQPGKPISASLPILYFTNDHLYPTGSKADRASLLHNPPTGGVATLKLTDLRPSDTGTYLCNVNNPPDFYTNGLGLINLTVLVAPSEPECSHSGQTLVGGSVALKCSSSEGAPKPVYNWVRLGSFPTPPPGSMVQDEVSGKLILTNLSLTSSGTYRCVASNQRGSASCELDLSVTDSSEGRVAGTLIGVLLGVLLLSVAAFCLIRFQKERKKEPKETYRGSDLREDATAPGISEQASRRADFSKGLLEKSPSASMVTTKSKLSMVV</sequence>
<evidence type="ECO:0000256" key="14">
    <source>
        <dbReference type="SAM" id="SignalP"/>
    </source>
</evidence>
<keyword evidence="5 13" id="KW-1133">Transmembrane helix</keyword>
<proteinExistence type="predicted"/>